<evidence type="ECO:0000313" key="2">
    <source>
        <dbReference type="EMBL" id="KAJ4434332.1"/>
    </source>
</evidence>
<dbReference type="EMBL" id="JAJSOF020000025">
    <property type="protein sequence ID" value="KAJ4434332.1"/>
    <property type="molecule type" value="Genomic_DNA"/>
</dbReference>
<accession>A0ABQ8SKZ8</accession>
<dbReference type="Proteomes" id="UP001148838">
    <property type="component" value="Unassembled WGS sequence"/>
</dbReference>
<organism evidence="2 3">
    <name type="scientific">Periplaneta americana</name>
    <name type="common">American cockroach</name>
    <name type="synonym">Blatta americana</name>
    <dbReference type="NCBI Taxonomy" id="6978"/>
    <lineage>
        <taxon>Eukaryota</taxon>
        <taxon>Metazoa</taxon>
        <taxon>Ecdysozoa</taxon>
        <taxon>Arthropoda</taxon>
        <taxon>Hexapoda</taxon>
        <taxon>Insecta</taxon>
        <taxon>Pterygota</taxon>
        <taxon>Neoptera</taxon>
        <taxon>Polyneoptera</taxon>
        <taxon>Dictyoptera</taxon>
        <taxon>Blattodea</taxon>
        <taxon>Blattoidea</taxon>
        <taxon>Blattidae</taxon>
        <taxon>Blattinae</taxon>
        <taxon>Periplaneta</taxon>
    </lineage>
</organism>
<evidence type="ECO:0000256" key="1">
    <source>
        <dbReference type="SAM" id="MobiDB-lite"/>
    </source>
</evidence>
<reference evidence="2 3" key="1">
    <citation type="journal article" date="2022" name="Allergy">
        <title>Genome assembly and annotation of Periplaneta americana reveal a comprehensive cockroach allergen profile.</title>
        <authorList>
            <person name="Wang L."/>
            <person name="Xiong Q."/>
            <person name="Saelim N."/>
            <person name="Wang L."/>
            <person name="Nong W."/>
            <person name="Wan A.T."/>
            <person name="Shi M."/>
            <person name="Liu X."/>
            <person name="Cao Q."/>
            <person name="Hui J.H.L."/>
            <person name="Sookrung N."/>
            <person name="Leung T.F."/>
            <person name="Tungtrongchitr A."/>
            <person name="Tsui S.K.W."/>
        </authorList>
    </citation>
    <scope>NUCLEOTIDE SEQUENCE [LARGE SCALE GENOMIC DNA]</scope>
    <source>
        <strain evidence="2">PWHHKU_190912</strain>
    </source>
</reference>
<name>A0ABQ8SKZ8_PERAM</name>
<proteinExistence type="predicted"/>
<feature type="region of interest" description="Disordered" evidence="1">
    <location>
        <begin position="1"/>
        <end position="31"/>
    </location>
</feature>
<sequence>MPQFDSERIPNQAPETNKPMILNGHTSRNRESSVMFTASRISSCTSGVVDLGRPLPKLGD</sequence>
<gene>
    <name evidence="2" type="ORF">ANN_22889</name>
</gene>
<evidence type="ECO:0000313" key="3">
    <source>
        <dbReference type="Proteomes" id="UP001148838"/>
    </source>
</evidence>
<comment type="caution">
    <text evidence="2">The sequence shown here is derived from an EMBL/GenBank/DDBJ whole genome shotgun (WGS) entry which is preliminary data.</text>
</comment>
<keyword evidence="3" id="KW-1185">Reference proteome</keyword>
<protein>
    <submittedName>
        <fullName evidence="2">Uncharacterized protein</fullName>
    </submittedName>
</protein>